<dbReference type="Gene3D" id="1.10.640.10">
    <property type="entry name" value="Haem peroxidase domain superfamily, animal type"/>
    <property type="match status" value="2"/>
</dbReference>
<dbReference type="GO" id="GO:0006979">
    <property type="term" value="P:response to oxidative stress"/>
    <property type="evidence" value="ECO:0007669"/>
    <property type="project" value="InterPro"/>
</dbReference>
<keyword evidence="5" id="KW-0408">Iron</keyword>
<dbReference type="AlphaFoldDB" id="A0A8T0EHV6"/>
<keyword evidence="3 7" id="KW-0575">Peroxidase</keyword>
<feature type="signal peptide" evidence="6">
    <location>
        <begin position="1"/>
        <end position="20"/>
    </location>
</feature>
<comment type="subcellular location">
    <subcellularLocation>
        <location evidence="1">Secreted</location>
    </subcellularLocation>
</comment>
<protein>
    <submittedName>
        <fullName evidence="7">Peroxidase like protein</fullName>
    </submittedName>
</protein>
<dbReference type="PANTHER" id="PTHR11475">
    <property type="entry name" value="OXIDASE/PEROXIDASE"/>
    <property type="match status" value="1"/>
</dbReference>
<organism evidence="7 8">
    <name type="scientific">Argiope bruennichi</name>
    <name type="common">Wasp spider</name>
    <name type="synonym">Aranea bruennichi</name>
    <dbReference type="NCBI Taxonomy" id="94029"/>
    <lineage>
        <taxon>Eukaryota</taxon>
        <taxon>Metazoa</taxon>
        <taxon>Ecdysozoa</taxon>
        <taxon>Arthropoda</taxon>
        <taxon>Chelicerata</taxon>
        <taxon>Arachnida</taxon>
        <taxon>Araneae</taxon>
        <taxon>Araneomorphae</taxon>
        <taxon>Entelegynae</taxon>
        <taxon>Araneoidea</taxon>
        <taxon>Araneidae</taxon>
        <taxon>Argiope</taxon>
    </lineage>
</organism>
<evidence type="ECO:0000256" key="2">
    <source>
        <dbReference type="ARBA" id="ARBA00022525"/>
    </source>
</evidence>
<dbReference type="GO" id="GO:0020037">
    <property type="term" value="F:heme binding"/>
    <property type="evidence" value="ECO:0007669"/>
    <property type="project" value="InterPro"/>
</dbReference>
<dbReference type="InterPro" id="IPR019791">
    <property type="entry name" value="Haem_peroxidase_animal"/>
</dbReference>
<keyword evidence="5" id="KW-0479">Metal-binding</keyword>
<comment type="caution">
    <text evidence="7">The sequence shown here is derived from an EMBL/GenBank/DDBJ whole genome shotgun (WGS) entry which is preliminary data.</text>
</comment>
<keyword evidence="3 7" id="KW-0560">Oxidoreductase</keyword>
<evidence type="ECO:0000313" key="7">
    <source>
        <dbReference type="EMBL" id="KAF8771495.1"/>
    </source>
</evidence>
<evidence type="ECO:0000256" key="4">
    <source>
        <dbReference type="ARBA" id="ARBA00022729"/>
    </source>
</evidence>
<dbReference type="InterPro" id="IPR010255">
    <property type="entry name" value="Haem_peroxidase_sf"/>
</dbReference>
<reference evidence="7" key="2">
    <citation type="submission" date="2020-06" db="EMBL/GenBank/DDBJ databases">
        <authorList>
            <person name="Sheffer M."/>
        </authorList>
    </citation>
    <scope>NUCLEOTIDE SEQUENCE</scope>
</reference>
<evidence type="ECO:0000256" key="3">
    <source>
        <dbReference type="ARBA" id="ARBA00022559"/>
    </source>
</evidence>
<dbReference type="GO" id="GO:0005576">
    <property type="term" value="C:extracellular region"/>
    <property type="evidence" value="ECO:0007669"/>
    <property type="project" value="UniProtKB-SubCell"/>
</dbReference>
<dbReference type="EMBL" id="JABXBU010002228">
    <property type="protein sequence ID" value="KAF8771495.1"/>
    <property type="molecule type" value="Genomic_DNA"/>
</dbReference>
<keyword evidence="8" id="KW-1185">Reference proteome</keyword>
<accession>A0A8T0EHV6</accession>
<reference evidence="7" key="1">
    <citation type="journal article" date="2020" name="bioRxiv">
        <title>Chromosome-level reference genome of the European wasp spider Argiope bruennichi: a resource for studies on range expansion and evolutionary adaptation.</title>
        <authorList>
            <person name="Sheffer M.M."/>
            <person name="Hoppe A."/>
            <person name="Krehenwinkel H."/>
            <person name="Uhl G."/>
            <person name="Kuss A.W."/>
            <person name="Jensen L."/>
            <person name="Jensen C."/>
            <person name="Gillespie R.G."/>
            <person name="Hoff K.J."/>
            <person name="Prost S."/>
        </authorList>
    </citation>
    <scope>NUCLEOTIDE SEQUENCE</scope>
</reference>
<dbReference type="SUPFAM" id="SSF48113">
    <property type="entry name" value="Heme-dependent peroxidases"/>
    <property type="match status" value="2"/>
</dbReference>
<sequence>MFISYIKICIFSYIFKVVISSELFLGLDQNPANPGIGVNYYGKIQNTTPLTLGNGLTFDDIVDDFVPRDCSKAPKGTSCIQRDVFFQDPDFVYTVLNPVPCNFSYPYRHYNGSCISPHIPILGIANDCYFRFTPPYYDGFGVNREQTNGATAAIDGSYIYGVSENKVNMLRALDGTGRLKSTDSSKYCLLPTGKDPEDIFCPKKQESECFIAGDPRVNQHASLTSMHTAWMREHNRIAKELKQMNPHWEEEKLFQESRKIVIAEFQCIIYQDFLPIILTPRIMNEFDITIKKGSNGTLFFPLAVIAVWHEFAHAAFRLHNMVPTDIGSLKLRFKDTFSNPDLIRRGHTSDLIRGSQHVPIEKFDRYMIKDLTDYLYEQPGVRYGEDLAAINIQRGRDHGIAPYVDLVEFCSEFTINITSFDDLVEFEMMPEEYVQLLKQLYESVEDVDIWVGIQLENHMAGSILGPSAVCVIAKQFYFSQKGDRLFFNHEGLLAPFTADQRSTIKNTSLGRILCDNTNIRHIPKNTFFLPSANNPMTSCEEIPMVSSHLFHSLIQNPGKGVNFYGNIQNNPAMGVYNGMSSEDSSSGFDQFDCLDRASNPSNCVSNSMYQDPGIICEIQNPIPCDYSYPYRTYNGSCNNLHISRLGMKNQCYFRFTPPYYEGSGGFRKSVKGGPLPEPRDISLKIFKDHRRPTDKVSFQFATFGQFIAFDLVSSVHPSTNCCSKENANKPECKPISIRPDDSFYSQFNKTCMDFQRTKQCDCQTTYRAQKNGVTSAIDLSPLYSTSEDKAMEIRRLDGSGKLKSNDSSIGTLLLTGKDPADPFCPKLQESECFKGGDPRLNQHATLTGVVTIFLREHNRIATILKQMNPHWEEEKLFQETRKIVIAEFQCIIFKDYLPILVGPRILEEFGMTVKNGTNGMQYDSSVILAIWNEFAIGSFRLHSTVTTKIGALHLRFKDTFSNPDLIRQGHLSQLLKGSQKVPSEQFDRYVVTDLTDFLYQMPGMKYGQDIVSINIQRGRDHGLAPYVDVVKFCSEGTVIISSFDDLHELGLMSECNADLLKQIYASVQDIDMWVGMQLEELKPGSVTGPSAACINVKQFFFNQKGDRFYFDLEGPEAEFTAAQRSSLKQCSFPRLLCDNTDINEITKNPFLLPDNENSARSCSEIPKVDLTPWKDNENNANTS</sequence>
<evidence type="ECO:0000256" key="5">
    <source>
        <dbReference type="PIRSR" id="PIRSR619791-2"/>
    </source>
</evidence>
<dbReference type="Proteomes" id="UP000807504">
    <property type="component" value="Unassembled WGS sequence"/>
</dbReference>
<dbReference type="FunFam" id="1.10.640.10:FF:000003">
    <property type="entry name" value="chorion peroxidase"/>
    <property type="match status" value="1"/>
</dbReference>
<keyword evidence="5" id="KW-0349">Heme</keyword>
<keyword evidence="2" id="KW-0964">Secreted</keyword>
<dbReference type="PROSITE" id="PS50292">
    <property type="entry name" value="PEROXIDASE_3"/>
    <property type="match status" value="2"/>
</dbReference>
<dbReference type="Pfam" id="PF03098">
    <property type="entry name" value="An_peroxidase"/>
    <property type="match status" value="2"/>
</dbReference>
<name>A0A8T0EHV6_ARGBR</name>
<evidence type="ECO:0000256" key="6">
    <source>
        <dbReference type="SAM" id="SignalP"/>
    </source>
</evidence>
<keyword evidence="4 6" id="KW-0732">Signal</keyword>
<dbReference type="PRINTS" id="PR00457">
    <property type="entry name" value="ANPEROXIDASE"/>
</dbReference>
<evidence type="ECO:0000313" key="8">
    <source>
        <dbReference type="Proteomes" id="UP000807504"/>
    </source>
</evidence>
<dbReference type="GO" id="GO:0046872">
    <property type="term" value="F:metal ion binding"/>
    <property type="evidence" value="ECO:0007669"/>
    <property type="project" value="UniProtKB-KW"/>
</dbReference>
<gene>
    <name evidence="7" type="ORF">HNY73_018910</name>
</gene>
<feature type="chain" id="PRO_5035801057" evidence="6">
    <location>
        <begin position="21"/>
        <end position="1183"/>
    </location>
</feature>
<dbReference type="InterPro" id="IPR037120">
    <property type="entry name" value="Haem_peroxidase_sf_animal"/>
</dbReference>
<proteinExistence type="predicted"/>
<dbReference type="GO" id="GO:0004601">
    <property type="term" value="F:peroxidase activity"/>
    <property type="evidence" value="ECO:0007669"/>
    <property type="project" value="UniProtKB-KW"/>
</dbReference>
<evidence type="ECO:0000256" key="1">
    <source>
        <dbReference type="ARBA" id="ARBA00004613"/>
    </source>
</evidence>
<dbReference type="CDD" id="cd09823">
    <property type="entry name" value="peroxinectin_like"/>
    <property type="match status" value="1"/>
</dbReference>
<dbReference type="PANTHER" id="PTHR11475:SF134">
    <property type="entry name" value="LD42267P"/>
    <property type="match status" value="1"/>
</dbReference>
<feature type="binding site" description="axial binding residue" evidence="5">
    <location>
        <position position="942"/>
    </location>
    <ligand>
        <name>heme b</name>
        <dbReference type="ChEBI" id="CHEBI:60344"/>
    </ligand>
    <ligandPart>
        <name>Fe</name>
        <dbReference type="ChEBI" id="CHEBI:18248"/>
    </ligandPart>
</feature>